<dbReference type="CDD" id="cd00124">
    <property type="entry name" value="MYSc"/>
    <property type="match status" value="1"/>
</dbReference>
<dbReference type="EMBL" id="SDOX01000020">
    <property type="protein sequence ID" value="TFJ84099.1"/>
    <property type="molecule type" value="Genomic_DNA"/>
</dbReference>
<keyword evidence="1 6" id="KW-0547">Nucleotide-binding</keyword>
<dbReference type="GO" id="GO:0000146">
    <property type="term" value="F:microfilament motor activity"/>
    <property type="evidence" value="ECO:0007669"/>
    <property type="project" value="TreeGrafter"/>
</dbReference>
<dbReference type="InterPro" id="IPR000048">
    <property type="entry name" value="IQ_motif_EF-hand-BS"/>
</dbReference>
<dbReference type="Gene3D" id="3.40.850.10">
    <property type="entry name" value="Kinesin motor domain"/>
    <property type="match status" value="1"/>
</dbReference>
<gene>
    <name evidence="10" type="ORF">NSK_004572</name>
</gene>
<dbReference type="GO" id="GO:0016459">
    <property type="term" value="C:myosin complex"/>
    <property type="evidence" value="ECO:0007669"/>
    <property type="project" value="UniProtKB-KW"/>
</dbReference>
<evidence type="ECO:0000256" key="5">
    <source>
        <dbReference type="ARBA" id="ARBA00023203"/>
    </source>
</evidence>
<dbReference type="PANTHER" id="PTHR13140">
    <property type="entry name" value="MYOSIN"/>
    <property type="match status" value="1"/>
</dbReference>
<dbReference type="Gene3D" id="1.10.10.820">
    <property type="match status" value="1"/>
</dbReference>
<dbReference type="Gene3D" id="1.20.120.720">
    <property type="entry name" value="Myosin VI head, motor domain, U50 subdomain"/>
    <property type="match status" value="1"/>
</dbReference>
<evidence type="ECO:0000256" key="7">
    <source>
        <dbReference type="SAM" id="Coils"/>
    </source>
</evidence>
<dbReference type="GO" id="GO:0005524">
    <property type="term" value="F:ATP binding"/>
    <property type="evidence" value="ECO:0007669"/>
    <property type="project" value="UniProtKB-UniRule"/>
</dbReference>
<evidence type="ECO:0000256" key="6">
    <source>
        <dbReference type="PROSITE-ProRule" id="PRU00782"/>
    </source>
</evidence>
<dbReference type="GO" id="GO:0016020">
    <property type="term" value="C:membrane"/>
    <property type="evidence" value="ECO:0007669"/>
    <property type="project" value="TreeGrafter"/>
</dbReference>
<dbReference type="Pfam" id="PF00063">
    <property type="entry name" value="Myosin_head"/>
    <property type="match status" value="1"/>
</dbReference>
<feature type="region of interest" description="Disordered" evidence="8">
    <location>
        <begin position="1023"/>
        <end position="1067"/>
    </location>
</feature>
<reference evidence="10 11" key="1">
    <citation type="submission" date="2019-01" db="EMBL/GenBank/DDBJ databases">
        <title>Nuclear Genome Assembly of the Microalgal Biofuel strain Nannochloropsis salina CCMP1776.</title>
        <authorList>
            <person name="Hovde B."/>
        </authorList>
    </citation>
    <scope>NUCLEOTIDE SEQUENCE [LARGE SCALE GENOMIC DNA]</scope>
    <source>
        <strain evidence="10 11">CCMP1776</strain>
    </source>
</reference>
<dbReference type="GO" id="GO:0051015">
    <property type="term" value="F:actin filament binding"/>
    <property type="evidence" value="ECO:0007669"/>
    <property type="project" value="TreeGrafter"/>
</dbReference>
<keyword evidence="11" id="KW-1185">Reference proteome</keyword>
<evidence type="ECO:0000256" key="1">
    <source>
        <dbReference type="ARBA" id="ARBA00022741"/>
    </source>
</evidence>
<dbReference type="SUPFAM" id="SSF52540">
    <property type="entry name" value="P-loop containing nucleoside triphosphate hydrolases"/>
    <property type="match status" value="1"/>
</dbReference>
<protein>
    <recommendedName>
        <fullName evidence="9">Myosin motor domain-containing protein</fullName>
    </recommendedName>
</protein>
<keyword evidence="2 6" id="KW-0067">ATP-binding</keyword>
<dbReference type="PRINTS" id="PR00193">
    <property type="entry name" value="MYOSINHEAVY"/>
</dbReference>
<accession>A0A4D9D691</accession>
<dbReference type="InterPro" id="IPR027417">
    <property type="entry name" value="P-loop_NTPase"/>
</dbReference>
<proteinExistence type="inferred from homology"/>
<feature type="binding site" evidence="6">
    <location>
        <begin position="190"/>
        <end position="197"/>
    </location>
    <ligand>
        <name>ATP</name>
        <dbReference type="ChEBI" id="CHEBI:30616"/>
    </ligand>
</feature>
<dbReference type="PROSITE" id="PS50096">
    <property type="entry name" value="IQ"/>
    <property type="match status" value="1"/>
</dbReference>
<evidence type="ECO:0000256" key="8">
    <source>
        <dbReference type="SAM" id="MobiDB-lite"/>
    </source>
</evidence>
<keyword evidence="3 6" id="KW-0518">Myosin</keyword>
<dbReference type="InterPro" id="IPR001609">
    <property type="entry name" value="Myosin_head_motor_dom-like"/>
</dbReference>
<evidence type="ECO:0000259" key="9">
    <source>
        <dbReference type="PROSITE" id="PS51456"/>
    </source>
</evidence>
<evidence type="ECO:0000313" key="11">
    <source>
        <dbReference type="Proteomes" id="UP000355283"/>
    </source>
</evidence>
<dbReference type="Gene3D" id="1.20.58.530">
    <property type="match status" value="1"/>
</dbReference>
<dbReference type="SMART" id="SM00242">
    <property type="entry name" value="MYSc"/>
    <property type="match status" value="1"/>
</dbReference>
<keyword evidence="5 6" id="KW-0009">Actin-binding</keyword>
<name>A0A4D9D691_9STRA</name>
<dbReference type="PROSITE" id="PS00675">
    <property type="entry name" value="SIGMA54_INTERACT_1"/>
    <property type="match status" value="1"/>
</dbReference>
<keyword evidence="4 6" id="KW-0505">Motor protein</keyword>
<dbReference type="PANTHER" id="PTHR13140:SF706">
    <property type="entry name" value="DILUTE CLASS UNCONVENTIONAL MYOSIN, ISOFORM C"/>
    <property type="match status" value="1"/>
</dbReference>
<dbReference type="GO" id="GO:0005737">
    <property type="term" value="C:cytoplasm"/>
    <property type="evidence" value="ECO:0007669"/>
    <property type="project" value="TreeGrafter"/>
</dbReference>
<evidence type="ECO:0000313" key="10">
    <source>
        <dbReference type="EMBL" id="TFJ84099.1"/>
    </source>
</evidence>
<sequence length="1297" mass="145230">MEVGSKVFVVDELHGWLQATLLNIRSEAQEAEVIIEADDNLGVAGGEVRRVDLTHPDLKAWHEGYGDTSRDKTVAAATPLPLQNLHLPVFGVEDLCSLGFLHPPALLFNLRKRFLAKQPYTYSGEICISVNPYEMLEDLYCESIKETYALATTAAELAPHIYAISASAYRGLTGGLNGGLGQNQSILVSGESGAGKTEVCKQLMSFLAFIAEVTDRGEKDVAAKGTNNAKSTVTKVLESNPLLESFGNAQTVKNDNSSRFGKFTQLQFRYSSMQRPSLVGSECITYLLEKSRVAHHSRGERTFHIFYQLLAAPETIKAKVMLSGKKVTNFNYTMCDHGGSDTTVIEGVSDANRFTATADALSLIGVNTEEQEELWGLLAGILYLGEIHFVGEEGASGSEEARIKDMDMGDIGALRRAAALLLGRLGEGLSDEDGTTALEQALCYRSVKTRHENYVVPMTHAQAVDARDALAKELYARIFTWLVGRINASTCQDTDNKVQSAPSSSMCMLGLLDIFGFESFDVNRFEQLCINFCNERLQQRYVADVFKSVQQEYEEEGITWEFVEFSDNAPVLELIEGRMGLITILNEECMLAKGTDTAFTSKLTALHAEHPHLQRDRLNPLDFMVHHYAGPVKYTAAGFVARNRDTLLNDLSEVLETSRKPLIQALFPCDQSRKGSHGTVTPPITDSAEKKGTTSDTNSELKMYGNKYAISVPIRARRNIAAETVATKFKRQLQDLMETVAATRVQYIRCIKPNQGKCAGVMEPRMVLNQLRYAGVLEAIRISRSAYPNRIPHSDFVQRFGLLAPHLTRKLREGDLAMKTTRLLQKLLPLTSVRTFAPSNTPDVTTGNLICTRPKWEIGRTAVYFTKGTLEGLEEARLHILNRQATTVQRYIRGVRQAQAFRRLRAHTITLQSAVRARRQRVSFCRTRAQVTEVQAIWRRKQAAKVVHARRVNSCATKLQTAIRRYLQLTRFRKMRAGMVRLQAHSRRHQALSTYKLMLSEAKEQAKLENQLEALKRRLEEESEARRKAEEKLSEAGQNPSGSVQKNTNCESELEAATPGQGGDVLDKSISTLSEEQGQLLEQLRRKVLTDRGKYLHLKEVMETYRKEVEGLRAENQRVKDAHAAAGLSFTALHQHASNLQRVNKRLMREREQAVEEVRRLESESIRSLQRVREEIRQQQEKLESQMRRAREELAGKIQMYELEVQMRIKQDRTMETMINLVQKRVGIVDPELIQELVEMRYTCHMDVRDNVASRSSLIGGISSSALTGALEDGSAMSRASKLFSAFGALVKGEGHG</sequence>
<organism evidence="10 11">
    <name type="scientific">Nannochloropsis salina CCMP1776</name>
    <dbReference type="NCBI Taxonomy" id="1027361"/>
    <lineage>
        <taxon>Eukaryota</taxon>
        <taxon>Sar</taxon>
        <taxon>Stramenopiles</taxon>
        <taxon>Ochrophyta</taxon>
        <taxon>Eustigmatophyceae</taxon>
        <taxon>Eustigmatales</taxon>
        <taxon>Monodopsidaceae</taxon>
        <taxon>Microchloropsis</taxon>
        <taxon>Microchloropsis salina</taxon>
    </lineage>
</organism>
<feature type="compositionally biased region" description="Basic and acidic residues" evidence="8">
    <location>
        <begin position="1023"/>
        <end position="1034"/>
    </location>
</feature>
<dbReference type="SMART" id="SM00015">
    <property type="entry name" value="IQ"/>
    <property type="match status" value="4"/>
</dbReference>
<dbReference type="OrthoDB" id="6108017at2759"/>
<comment type="caution">
    <text evidence="10">The sequence shown here is derived from an EMBL/GenBank/DDBJ whole genome shotgun (WGS) entry which is preliminary data.</text>
</comment>
<dbReference type="Proteomes" id="UP000355283">
    <property type="component" value="Unassembled WGS sequence"/>
</dbReference>
<comment type="similarity">
    <text evidence="6">Belongs to the TRAFAC class myosin-kinesin ATPase superfamily. Myosin family.</text>
</comment>
<feature type="region of interest" description="Actin-binding" evidence="6">
    <location>
        <begin position="733"/>
        <end position="755"/>
    </location>
</feature>
<dbReference type="Gene3D" id="1.20.5.4820">
    <property type="match status" value="1"/>
</dbReference>
<dbReference type="GO" id="GO:0007015">
    <property type="term" value="P:actin filament organization"/>
    <property type="evidence" value="ECO:0007669"/>
    <property type="project" value="TreeGrafter"/>
</dbReference>
<feature type="region of interest" description="Disordered" evidence="8">
    <location>
        <begin position="673"/>
        <end position="698"/>
    </location>
</feature>
<dbReference type="InterPro" id="IPR025662">
    <property type="entry name" value="Sigma_54_int_dom_ATP-bd_1"/>
</dbReference>
<keyword evidence="7" id="KW-0175">Coiled coil</keyword>
<evidence type="ECO:0000256" key="4">
    <source>
        <dbReference type="ARBA" id="ARBA00023175"/>
    </source>
</evidence>
<dbReference type="InterPro" id="IPR036961">
    <property type="entry name" value="Kinesin_motor_dom_sf"/>
</dbReference>
<feature type="compositionally biased region" description="Polar residues" evidence="8">
    <location>
        <begin position="1036"/>
        <end position="1051"/>
    </location>
</feature>
<dbReference type="PROSITE" id="PS51456">
    <property type="entry name" value="MYOSIN_MOTOR"/>
    <property type="match status" value="1"/>
</dbReference>
<feature type="domain" description="Myosin motor" evidence="9">
    <location>
        <begin position="90"/>
        <end position="878"/>
    </location>
</feature>
<evidence type="ECO:0000256" key="2">
    <source>
        <dbReference type="ARBA" id="ARBA00022840"/>
    </source>
</evidence>
<feature type="coiled-coil region" evidence="7">
    <location>
        <begin position="1095"/>
        <end position="1200"/>
    </location>
</feature>
<evidence type="ECO:0000256" key="3">
    <source>
        <dbReference type="ARBA" id="ARBA00023123"/>
    </source>
</evidence>